<accession>A0ABS9IZX6</accession>
<evidence type="ECO:0000259" key="3">
    <source>
        <dbReference type="PROSITE" id="PS50977"/>
    </source>
</evidence>
<dbReference type="InterPro" id="IPR009057">
    <property type="entry name" value="Homeodomain-like_sf"/>
</dbReference>
<protein>
    <submittedName>
        <fullName evidence="4">TetR/AcrR family transcriptional regulator</fullName>
    </submittedName>
</protein>
<dbReference type="PANTHER" id="PTHR43479:SF11">
    <property type="entry name" value="ACREF_ENVCD OPERON REPRESSOR-RELATED"/>
    <property type="match status" value="1"/>
</dbReference>
<reference evidence="4 5" key="1">
    <citation type="submission" date="2021-01" db="EMBL/GenBank/DDBJ databases">
        <title>Genome sequencing of Joostella atrarenae M1-2 (= KCTC 23194).</title>
        <authorList>
            <person name="Zakaria M.R."/>
            <person name="Lam M.Q."/>
            <person name="Chong C.S."/>
        </authorList>
    </citation>
    <scope>NUCLEOTIDE SEQUENCE [LARGE SCALE GENOMIC DNA]</scope>
    <source>
        <strain evidence="4 5">M1-2</strain>
    </source>
</reference>
<keyword evidence="1 2" id="KW-0238">DNA-binding</keyword>
<dbReference type="Pfam" id="PF00440">
    <property type="entry name" value="TetR_N"/>
    <property type="match status" value="1"/>
</dbReference>
<evidence type="ECO:0000256" key="2">
    <source>
        <dbReference type="PROSITE-ProRule" id="PRU00335"/>
    </source>
</evidence>
<proteinExistence type="predicted"/>
<dbReference type="InterPro" id="IPR032551">
    <property type="entry name" value="BscR_C"/>
</dbReference>
<feature type="domain" description="HTH tetR-type" evidence="3">
    <location>
        <begin position="1"/>
        <end position="61"/>
    </location>
</feature>
<dbReference type="EMBL" id="JAETXX010000001">
    <property type="protein sequence ID" value="MCF8713739.1"/>
    <property type="molecule type" value="Genomic_DNA"/>
</dbReference>
<dbReference type="PROSITE" id="PS50977">
    <property type="entry name" value="HTH_TETR_2"/>
    <property type="match status" value="1"/>
</dbReference>
<dbReference type="InterPro" id="IPR050624">
    <property type="entry name" value="HTH-type_Tx_Regulator"/>
</dbReference>
<name>A0ABS9IZX6_9FLAO</name>
<dbReference type="PANTHER" id="PTHR43479">
    <property type="entry name" value="ACREF/ENVCD OPERON REPRESSOR-RELATED"/>
    <property type="match status" value="1"/>
</dbReference>
<keyword evidence="5" id="KW-1185">Reference proteome</keyword>
<dbReference type="PRINTS" id="PR00455">
    <property type="entry name" value="HTHTETR"/>
</dbReference>
<dbReference type="Proteomes" id="UP000829517">
    <property type="component" value="Unassembled WGS sequence"/>
</dbReference>
<organism evidence="4 5">
    <name type="scientific">Joostella atrarenae</name>
    <dbReference type="NCBI Taxonomy" id="679257"/>
    <lineage>
        <taxon>Bacteria</taxon>
        <taxon>Pseudomonadati</taxon>
        <taxon>Bacteroidota</taxon>
        <taxon>Flavobacteriia</taxon>
        <taxon>Flavobacteriales</taxon>
        <taxon>Flavobacteriaceae</taxon>
        <taxon>Joostella</taxon>
    </lineage>
</organism>
<gene>
    <name evidence="4" type="ORF">JM658_02775</name>
</gene>
<dbReference type="InterPro" id="IPR001647">
    <property type="entry name" value="HTH_TetR"/>
</dbReference>
<feature type="DNA-binding region" description="H-T-H motif" evidence="2">
    <location>
        <begin position="24"/>
        <end position="43"/>
    </location>
</feature>
<dbReference type="Gene3D" id="1.10.357.10">
    <property type="entry name" value="Tetracycline Repressor, domain 2"/>
    <property type="match status" value="1"/>
</dbReference>
<dbReference type="Pfam" id="PF16295">
    <property type="entry name" value="TetR_C_10"/>
    <property type="match status" value="1"/>
</dbReference>
<evidence type="ECO:0000256" key="1">
    <source>
        <dbReference type="ARBA" id="ARBA00023125"/>
    </source>
</evidence>
<comment type="caution">
    <text evidence="4">The sequence shown here is derived from an EMBL/GenBank/DDBJ whole genome shotgun (WGS) entry which is preliminary data.</text>
</comment>
<evidence type="ECO:0000313" key="4">
    <source>
        <dbReference type="EMBL" id="MCF8713739.1"/>
    </source>
</evidence>
<evidence type="ECO:0000313" key="5">
    <source>
        <dbReference type="Proteomes" id="UP000829517"/>
    </source>
</evidence>
<dbReference type="SUPFAM" id="SSF46689">
    <property type="entry name" value="Homeodomain-like"/>
    <property type="match status" value="1"/>
</dbReference>
<sequence length="185" mass="21670">MDKPTRILNAALNVIIEEGLERTPISKIADKAEVGIGAIYKYFKNKEDIINGIYVKIKEEEAEMIFVNNGHNPSVKETFYDYYGRMIDYFLQHPMKFNFISQYAFSPIVNSDTQKKAMSRFHYFDALYEKGHTEGLFKEIEASHLTYFVFTSIAYWLKAAKEMKIIIDDEYKNVLLQMAWDSIKK</sequence>
<dbReference type="RefSeq" id="WP_236957699.1">
    <property type="nucleotide sequence ID" value="NZ_JAETXX010000001.1"/>
</dbReference>